<dbReference type="Proteomes" id="UP001472677">
    <property type="component" value="Unassembled WGS sequence"/>
</dbReference>
<comment type="caution">
    <text evidence="1">The sequence shown here is derived from an EMBL/GenBank/DDBJ whole genome shotgun (WGS) entry which is preliminary data.</text>
</comment>
<name>A0ABR2G8P5_9ROSI</name>
<proteinExistence type="predicted"/>
<evidence type="ECO:0000313" key="1">
    <source>
        <dbReference type="EMBL" id="KAK8596955.1"/>
    </source>
</evidence>
<accession>A0ABR2G8P5</accession>
<dbReference type="EMBL" id="JBBPBM010000002">
    <property type="protein sequence ID" value="KAK8596955.1"/>
    <property type="molecule type" value="Genomic_DNA"/>
</dbReference>
<protein>
    <submittedName>
        <fullName evidence="1">Uncharacterized protein</fullName>
    </submittedName>
</protein>
<organism evidence="1 2">
    <name type="scientific">Hibiscus sabdariffa</name>
    <name type="common">roselle</name>
    <dbReference type="NCBI Taxonomy" id="183260"/>
    <lineage>
        <taxon>Eukaryota</taxon>
        <taxon>Viridiplantae</taxon>
        <taxon>Streptophyta</taxon>
        <taxon>Embryophyta</taxon>
        <taxon>Tracheophyta</taxon>
        <taxon>Spermatophyta</taxon>
        <taxon>Magnoliopsida</taxon>
        <taxon>eudicotyledons</taxon>
        <taxon>Gunneridae</taxon>
        <taxon>Pentapetalae</taxon>
        <taxon>rosids</taxon>
        <taxon>malvids</taxon>
        <taxon>Malvales</taxon>
        <taxon>Malvaceae</taxon>
        <taxon>Malvoideae</taxon>
        <taxon>Hibiscus</taxon>
    </lineage>
</organism>
<sequence length="94" mass="10106">MGLFITGSFEDLVLRIAAGNLNFVFDEVVDGVAGKIIDGVVVEVVDTCADTIANEVSNEIANELDDEVVAEILAISDRLYTQKNMFTLPSLLVS</sequence>
<keyword evidence="2" id="KW-1185">Reference proteome</keyword>
<reference evidence="1 2" key="1">
    <citation type="journal article" date="2024" name="G3 (Bethesda)">
        <title>Genome assembly of Hibiscus sabdariffa L. provides insights into metabolisms of medicinal natural products.</title>
        <authorList>
            <person name="Kim T."/>
        </authorList>
    </citation>
    <scope>NUCLEOTIDE SEQUENCE [LARGE SCALE GENOMIC DNA]</scope>
    <source>
        <strain evidence="1">TK-2024</strain>
        <tissue evidence="1">Old leaves</tissue>
    </source>
</reference>
<evidence type="ECO:0000313" key="2">
    <source>
        <dbReference type="Proteomes" id="UP001472677"/>
    </source>
</evidence>
<gene>
    <name evidence="1" type="ORF">V6N12_065432</name>
</gene>